<proteinExistence type="predicted"/>
<feature type="domain" description="GmrSD restriction endonucleases N-terminal" evidence="1">
    <location>
        <begin position="9"/>
        <end position="229"/>
    </location>
</feature>
<dbReference type="Pfam" id="PF03235">
    <property type="entry name" value="GmrSD_N"/>
    <property type="match status" value="1"/>
</dbReference>
<comment type="caution">
    <text evidence="3">The sequence shown here is derived from an EMBL/GenBank/DDBJ whole genome shotgun (WGS) entry which is preliminary data.</text>
</comment>
<evidence type="ECO:0000259" key="2">
    <source>
        <dbReference type="Pfam" id="PF07510"/>
    </source>
</evidence>
<gene>
    <name evidence="3" type="ORF">H6G95_26045</name>
</gene>
<dbReference type="InterPro" id="IPR004919">
    <property type="entry name" value="GmrSD_N"/>
</dbReference>
<dbReference type="EMBL" id="JACJTE010000040">
    <property type="protein sequence ID" value="MBD2564003.1"/>
    <property type="molecule type" value="Genomic_DNA"/>
</dbReference>
<dbReference type="InterPro" id="IPR011089">
    <property type="entry name" value="GmrSD_C"/>
</dbReference>
<evidence type="ECO:0000259" key="1">
    <source>
        <dbReference type="Pfam" id="PF03235"/>
    </source>
</evidence>
<feature type="domain" description="GmrSD restriction endonucleases C-terminal" evidence="2">
    <location>
        <begin position="442"/>
        <end position="570"/>
    </location>
</feature>
<reference evidence="3 4" key="1">
    <citation type="journal article" date="2020" name="ISME J.">
        <title>Comparative genomics reveals insights into cyanobacterial evolution and habitat adaptation.</title>
        <authorList>
            <person name="Chen M.Y."/>
            <person name="Teng W.K."/>
            <person name="Zhao L."/>
            <person name="Hu C.X."/>
            <person name="Zhou Y.K."/>
            <person name="Han B.P."/>
            <person name="Song L.R."/>
            <person name="Shu W.S."/>
        </authorList>
    </citation>
    <scope>NUCLEOTIDE SEQUENCE [LARGE SCALE GENOMIC DNA]</scope>
    <source>
        <strain evidence="3 4">FACHB-391</strain>
    </source>
</reference>
<evidence type="ECO:0000313" key="4">
    <source>
        <dbReference type="Proteomes" id="UP000604661"/>
    </source>
</evidence>
<protein>
    <submittedName>
        <fullName evidence="3">DUF262 domain-containing protein</fullName>
    </submittedName>
</protein>
<dbReference type="RefSeq" id="WP_190894960.1">
    <property type="nucleotide sequence ID" value="NZ_JACJTE010000040.1"/>
</dbReference>
<sequence>MKASETTLRNLLEGGKQFQIPLFQRPYSWKKENWETLWEDLMSLYNDDEKGFYFLGPIVTQAELGTADGISRYIVIDGQQRFTTLSILLAALRNYLKKSDKQIAEQIHEFFLINKYQKNDDFYKVLPTQDDCDAYKSIIDNKTPKTRNKESQSGAIYEAYKFFDGKLKKPFADEDILLDFAKFKNIILERLVLVNITSDNNDNPYLIFESLNNKGEELTQADLVRNYIFMKLPSEERDEVYNSEWLPLQESFKLNMKQKEYADELTKAFWFYLRKDGEAINEKVVYKSIKQRFDESAKRFEKPELGIKAELHNLIKFTNYYLRLNFDDEEQELKLRHWFQRLKKLDFTTCHIFLLNIYYEYEAQHLSIQDFEKILQYLESYFVRRWIVGIPTRALGITFNNLYKQVKETNPEDLVNGLRQVLISFDKTQVFPDDNLFCQHIINEALYNPKSSTANERVKFLLESIEQSLSKERVDTQPMSLEHIMPQKSPLRKEWQEMLGENYNKAHKEWLHTLGNLTLTQYNSELSNKSFEEKLKILRTSNVTLNQYFHKVNVWNEEEIKSRAESLAKIAIKVWPR</sequence>
<dbReference type="Proteomes" id="UP000604661">
    <property type="component" value="Unassembled WGS sequence"/>
</dbReference>
<dbReference type="PANTHER" id="PTHR35149">
    <property type="entry name" value="SLL5132 PROTEIN"/>
    <property type="match status" value="1"/>
</dbReference>
<keyword evidence="4" id="KW-1185">Reference proteome</keyword>
<organism evidence="3 4">
    <name type="scientific">Nostoc linckia FACHB-391</name>
    <dbReference type="NCBI Taxonomy" id="2692906"/>
    <lineage>
        <taxon>Bacteria</taxon>
        <taxon>Bacillati</taxon>
        <taxon>Cyanobacteriota</taxon>
        <taxon>Cyanophyceae</taxon>
        <taxon>Nostocales</taxon>
        <taxon>Nostocaceae</taxon>
        <taxon>Nostoc</taxon>
    </lineage>
</organism>
<accession>A0ABR8F1F1</accession>
<name>A0ABR8F1F1_NOSLI</name>
<dbReference type="PANTHER" id="PTHR35149:SF2">
    <property type="entry name" value="DUF262 DOMAIN-CONTAINING PROTEIN"/>
    <property type="match status" value="1"/>
</dbReference>
<dbReference type="Pfam" id="PF07510">
    <property type="entry name" value="GmrSD_C"/>
    <property type="match status" value="1"/>
</dbReference>
<evidence type="ECO:0000313" key="3">
    <source>
        <dbReference type="EMBL" id="MBD2564003.1"/>
    </source>
</evidence>